<name>A0A5C8ZD80_9ACTN</name>
<evidence type="ECO:0000259" key="2">
    <source>
        <dbReference type="Pfam" id="PF00293"/>
    </source>
</evidence>
<organism evidence="3 4">
    <name type="scientific">Quadrisphaera setariae</name>
    <dbReference type="NCBI Taxonomy" id="2593304"/>
    <lineage>
        <taxon>Bacteria</taxon>
        <taxon>Bacillati</taxon>
        <taxon>Actinomycetota</taxon>
        <taxon>Actinomycetes</taxon>
        <taxon>Kineosporiales</taxon>
        <taxon>Kineosporiaceae</taxon>
        <taxon>Quadrisphaera</taxon>
    </lineage>
</organism>
<dbReference type="OrthoDB" id="3689607at2"/>
<dbReference type="EMBL" id="VKAC01000008">
    <property type="protein sequence ID" value="TXR55434.1"/>
    <property type="molecule type" value="Genomic_DNA"/>
</dbReference>
<dbReference type="Gene3D" id="3.90.79.10">
    <property type="entry name" value="Nucleoside Triphosphate Pyrophosphohydrolase"/>
    <property type="match status" value="1"/>
</dbReference>
<evidence type="ECO:0000313" key="4">
    <source>
        <dbReference type="Proteomes" id="UP000321234"/>
    </source>
</evidence>
<keyword evidence="4" id="KW-1185">Reference proteome</keyword>
<dbReference type="SUPFAM" id="SSF55811">
    <property type="entry name" value="Nudix"/>
    <property type="match status" value="1"/>
</dbReference>
<dbReference type="RefSeq" id="WP_147927010.1">
    <property type="nucleotide sequence ID" value="NZ_VKAC01000008.1"/>
</dbReference>
<evidence type="ECO:0000313" key="3">
    <source>
        <dbReference type="EMBL" id="TXR55434.1"/>
    </source>
</evidence>
<dbReference type="Pfam" id="PF00293">
    <property type="entry name" value="NUDIX"/>
    <property type="match status" value="1"/>
</dbReference>
<feature type="domain" description="Nudix hydrolase" evidence="2">
    <location>
        <begin position="46"/>
        <end position="92"/>
    </location>
</feature>
<accession>A0A5C8ZD80</accession>
<proteinExistence type="predicted"/>
<sequence length="113" mass="12201">MTADHRDDDPRRRYPLLHRSERWEWAATTMTSSTHLPDDAVVVSTHVVGFTGGDVLLCRGEGPDDRFLPGGTHERGETVEDSLVRELLEEGGGARALPTSSPPALRGVAVGLG</sequence>
<dbReference type="Proteomes" id="UP000321234">
    <property type="component" value="Unassembled WGS sequence"/>
</dbReference>
<dbReference type="InterPro" id="IPR015797">
    <property type="entry name" value="NUDIX_hydrolase-like_dom_sf"/>
</dbReference>
<reference evidence="3 4" key="1">
    <citation type="submission" date="2019-07" db="EMBL/GenBank/DDBJ databases">
        <title>Quadrisphaera sp. strain DD2A genome sequencing and assembly.</title>
        <authorList>
            <person name="Kim I."/>
        </authorList>
    </citation>
    <scope>NUCLEOTIDE SEQUENCE [LARGE SCALE GENOMIC DNA]</scope>
    <source>
        <strain evidence="3 4">DD2A</strain>
    </source>
</reference>
<dbReference type="AlphaFoldDB" id="A0A5C8ZD80"/>
<dbReference type="InterPro" id="IPR000086">
    <property type="entry name" value="NUDIX_hydrolase_dom"/>
</dbReference>
<protein>
    <submittedName>
        <fullName evidence="3">NUDIX domain-containing protein</fullName>
    </submittedName>
</protein>
<feature type="region of interest" description="Disordered" evidence="1">
    <location>
        <begin position="91"/>
        <end position="113"/>
    </location>
</feature>
<evidence type="ECO:0000256" key="1">
    <source>
        <dbReference type="SAM" id="MobiDB-lite"/>
    </source>
</evidence>
<comment type="caution">
    <text evidence="3">The sequence shown here is derived from an EMBL/GenBank/DDBJ whole genome shotgun (WGS) entry which is preliminary data.</text>
</comment>
<gene>
    <name evidence="3" type="ORF">FMM08_14020</name>
</gene>